<sequence length="351" mass="40093">MNSQKPLDTNAASKRRQTSKHSMIEINKTRWTPLDDVMLVQGVQQTSSLLSVFLGTKFSCKFTMKEIEERWDALLYNSALSTTAMEDIALLCYDERSFSEAAVLWSPEEERTLTLISSKLEPNVQEFEAILANNLTTFHPSRTPHSLHYHWSLLKKYNLLCDQSPSQIHSIPNQFSQALLGLKDKDLTQEQGHREMACLYEKRLQDKKQKVEVITLEKQLADWRFLLEGSLCENFTSDTFACLKGKNSHFIITSPKVTIGRNTDEDIVDIDLSKEGPALKISRKQAFIQFDSSSNKFYITNIGRCHIFINDTPLMTENSQVVEDMCLIAFGELSFIFVINPCLPNQMSNDS</sequence>
<dbReference type="GO" id="GO:0071339">
    <property type="term" value="C:MLL1 complex"/>
    <property type="evidence" value="ECO:0007669"/>
    <property type="project" value="InterPro"/>
</dbReference>
<protein>
    <submittedName>
        <fullName evidence="3">Microspherule protein 1 isoform X3</fullName>
    </submittedName>
</protein>
<accession>A0AAV7JWL7</accession>
<evidence type="ECO:0000313" key="3">
    <source>
        <dbReference type="EMBL" id="KAI6652899.1"/>
    </source>
</evidence>
<dbReference type="InterPro" id="IPR008984">
    <property type="entry name" value="SMAD_FHA_dom_sf"/>
</dbReference>
<dbReference type="SUPFAM" id="SSF49879">
    <property type="entry name" value="SMAD/FHA domain"/>
    <property type="match status" value="1"/>
</dbReference>
<dbReference type="PANTHER" id="PTHR13233">
    <property type="entry name" value="MICROSPHERULE PROTEIN 1"/>
    <property type="match status" value="1"/>
</dbReference>
<feature type="compositionally biased region" description="Polar residues" evidence="1">
    <location>
        <begin position="1"/>
        <end position="12"/>
    </location>
</feature>
<keyword evidence="4" id="KW-1185">Reference proteome</keyword>
<reference evidence="3 4" key="1">
    <citation type="journal article" date="2023" name="BMC Biol.">
        <title>The compact genome of the sponge Oopsacas minuta (Hexactinellida) is lacking key metazoan core genes.</title>
        <authorList>
            <person name="Santini S."/>
            <person name="Schenkelaars Q."/>
            <person name="Jourda C."/>
            <person name="Duchesne M."/>
            <person name="Belahbib H."/>
            <person name="Rocher C."/>
            <person name="Selva M."/>
            <person name="Riesgo A."/>
            <person name="Vervoort M."/>
            <person name="Leys S.P."/>
            <person name="Kodjabachian L."/>
            <person name="Le Bivic A."/>
            <person name="Borchiellini C."/>
            <person name="Claverie J.M."/>
            <person name="Renard E."/>
        </authorList>
    </citation>
    <scope>NUCLEOTIDE SEQUENCE [LARGE SCALE GENOMIC DNA]</scope>
    <source>
        <strain evidence="3">SPO-2</strain>
    </source>
</reference>
<dbReference type="GO" id="GO:0002151">
    <property type="term" value="F:G-quadruplex RNA binding"/>
    <property type="evidence" value="ECO:0007669"/>
    <property type="project" value="InterPro"/>
</dbReference>
<dbReference type="Gene3D" id="2.60.200.20">
    <property type="match status" value="1"/>
</dbReference>
<dbReference type="Pfam" id="PF13325">
    <property type="entry name" value="MCRS_N"/>
    <property type="match status" value="1"/>
</dbReference>
<feature type="region of interest" description="Disordered" evidence="1">
    <location>
        <begin position="1"/>
        <end position="20"/>
    </location>
</feature>
<dbReference type="Pfam" id="PF00498">
    <property type="entry name" value="FHA"/>
    <property type="match status" value="1"/>
</dbReference>
<gene>
    <name evidence="3" type="ORF">LOD99_4285</name>
</gene>
<dbReference type="PANTHER" id="PTHR13233:SF0">
    <property type="entry name" value="MICROSPHERULE PROTEIN 1"/>
    <property type="match status" value="1"/>
</dbReference>
<feature type="domain" description="FHA" evidence="2">
    <location>
        <begin position="257"/>
        <end position="314"/>
    </location>
</feature>
<dbReference type="GO" id="GO:0044545">
    <property type="term" value="C:NSL complex"/>
    <property type="evidence" value="ECO:0007669"/>
    <property type="project" value="TreeGrafter"/>
</dbReference>
<dbReference type="EMBL" id="JAKMXF010000297">
    <property type="protein sequence ID" value="KAI6652899.1"/>
    <property type="molecule type" value="Genomic_DNA"/>
</dbReference>
<name>A0AAV7JWL7_9METZ</name>
<dbReference type="InterPro" id="IPR037912">
    <property type="entry name" value="MCRS1"/>
</dbReference>
<organism evidence="3 4">
    <name type="scientific">Oopsacas minuta</name>
    <dbReference type="NCBI Taxonomy" id="111878"/>
    <lineage>
        <taxon>Eukaryota</taxon>
        <taxon>Metazoa</taxon>
        <taxon>Porifera</taxon>
        <taxon>Hexactinellida</taxon>
        <taxon>Hexasterophora</taxon>
        <taxon>Lyssacinosida</taxon>
        <taxon>Leucopsacidae</taxon>
        <taxon>Oopsacas</taxon>
    </lineage>
</organism>
<dbReference type="PROSITE" id="PS50006">
    <property type="entry name" value="FHA_DOMAIN"/>
    <property type="match status" value="1"/>
</dbReference>
<dbReference type="SMART" id="SM00240">
    <property type="entry name" value="FHA"/>
    <property type="match status" value="1"/>
</dbReference>
<evidence type="ECO:0000256" key="1">
    <source>
        <dbReference type="SAM" id="MobiDB-lite"/>
    </source>
</evidence>
<dbReference type="Proteomes" id="UP001165289">
    <property type="component" value="Unassembled WGS sequence"/>
</dbReference>
<dbReference type="GO" id="GO:0031011">
    <property type="term" value="C:Ino80 complex"/>
    <property type="evidence" value="ECO:0007669"/>
    <property type="project" value="InterPro"/>
</dbReference>
<dbReference type="GO" id="GO:0045944">
    <property type="term" value="P:positive regulation of transcription by RNA polymerase II"/>
    <property type="evidence" value="ECO:0007669"/>
    <property type="project" value="TreeGrafter"/>
</dbReference>
<evidence type="ECO:0000259" key="2">
    <source>
        <dbReference type="PROSITE" id="PS50006"/>
    </source>
</evidence>
<comment type="caution">
    <text evidence="3">The sequence shown here is derived from an EMBL/GenBank/DDBJ whole genome shotgun (WGS) entry which is preliminary data.</text>
</comment>
<dbReference type="InterPro" id="IPR000253">
    <property type="entry name" value="FHA_dom"/>
</dbReference>
<proteinExistence type="predicted"/>
<dbReference type="AlphaFoldDB" id="A0AAV7JWL7"/>
<evidence type="ECO:0000313" key="4">
    <source>
        <dbReference type="Proteomes" id="UP001165289"/>
    </source>
</evidence>
<dbReference type="InterPro" id="IPR025999">
    <property type="entry name" value="MCRS_N"/>
</dbReference>